<evidence type="ECO:0000259" key="3">
    <source>
        <dbReference type="SMART" id="SM00822"/>
    </source>
</evidence>
<dbReference type="SUPFAM" id="SSF51735">
    <property type="entry name" value="NAD(P)-binding Rossmann-fold domains"/>
    <property type="match status" value="1"/>
</dbReference>
<dbReference type="GO" id="GO:0016491">
    <property type="term" value="F:oxidoreductase activity"/>
    <property type="evidence" value="ECO:0007669"/>
    <property type="project" value="UniProtKB-KW"/>
</dbReference>
<dbReference type="InterPro" id="IPR020904">
    <property type="entry name" value="Sc_DH/Rdtase_CS"/>
</dbReference>
<comment type="caution">
    <text evidence="4">The sequence shown here is derived from an EMBL/GenBank/DDBJ whole genome shotgun (WGS) entry which is preliminary data.</text>
</comment>
<gene>
    <name evidence="4" type="ORF">HQ497_00585</name>
</gene>
<evidence type="ECO:0000313" key="4">
    <source>
        <dbReference type="EMBL" id="NQV63833.1"/>
    </source>
</evidence>
<dbReference type="PROSITE" id="PS00061">
    <property type="entry name" value="ADH_SHORT"/>
    <property type="match status" value="1"/>
</dbReference>
<protein>
    <submittedName>
        <fullName evidence="4">SDR family oxidoreductase</fullName>
    </submittedName>
</protein>
<dbReference type="Pfam" id="PF13561">
    <property type="entry name" value="adh_short_C2"/>
    <property type="match status" value="1"/>
</dbReference>
<dbReference type="Gene3D" id="3.40.50.720">
    <property type="entry name" value="NAD(P)-binding Rossmann-like Domain"/>
    <property type="match status" value="1"/>
</dbReference>
<dbReference type="PANTHER" id="PTHR24321:SF15">
    <property type="entry name" value="OXIDOREDUCTASE UCPA"/>
    <property type="match status" value="1"/>
</dbReference>
<evidence type="ECO:0000313" key="5">
    <source>
        <dbReference type="Proteomes" id="UP000754644"/>
    </source>
</evidence>
<dbReference type="Proteomes" id="UP000754644">
    <property type="component" value="Unassembled WGS sequence"/>
</dbReference>
<dbReference type="PANTHER" id="PTHR24321">
    <property type="entry name" value="DEHYDROGENASES, SHORT CHAIN"/>
    <property type="match status" value="1"/>
</dbReference>
<dbReference type="SMART" id="SM00822">
    <property type="entry name" value="PKS_KR"/>
    <property type="match status" value="1"/>
</dbReference>
<dbReference type="FunFam" id="3.40.50.720:FF:000084">
    <property type="entry name" value="Short-chain dehydrogenase reductase"/>
    <property type="match status" value="1"/>
</dbReference>
<comment type="similarity">
    <text evidence="1">Belongs to the short-chain dehydrogenases/reductases (SDR) family.</text>
</comment>
<sequence>MSLRVQNKLAVVTGGGRGVGRAIAERLVAEGAKVIITDINAAAGKSTATAIGATFFRQDVSLQADWLALRQHLEKLDQGLDILINNAAILRSADPLTETLAGWQALMRVNAESVFLGVNTLLAMMAASGGGSIVNMSSSSALMGMPQFTAYAAAKAAVRSLTMSTAVYCKQAGNGVRCNSVHPDGINTDMVREIAGVMQPLAREAAMRSVPFLCEPQAVANVLLFLASDDSLHVNGAAICVDNTATIHPPYI</sequence>
<dbReference type="PRINTS" id="PR00081">
    <property type="entry name" value="GDHRDH"/>
</dbReference>
<dbReference type="InterPro" id="IPR002347">
    <property type="entry name" value="SDR_fam"/>
</dbReference>
<dbReference type="InterPro" id="IPR036291">
    <property type="entry name" value="NAD(P)-bd_dom_sf"/>
</dbReference>
<reference evidence="4" key="1">
    <citation type="submission" date="2020-05" db="EMBL/GenBank/DDBJ databases">
        <title>Sulfur intermediates as new biogeochemical hubs in an aquatic model microbial ecosystem.</title>
        <authorList>
            <person name="Vigneron A."/>
        </authorList>
    </citation>
    <scope>NUCLEOTIDE SEQUENCE</scope>
    <source>
        <strain evidence="4">Bin.250</strain>
    </source>
</reference>
<accession>A0A972VU62</accession>
<keyword evidence="2" id="KW-0560">Oxidoreductase</keyword>
<proteinExistence type="inferred from homology"/>
<dbReference type="AlphaFoldDB" id="A0A972VU62"/>
<organism evidence="4 5">
    <name type="scientific">SAR86 cluster bacterium</name>
    <dbReference type="NCBI Taxonomy" id="2030880"/>
    <lineage>
        <taxon>Bacteria</taxon>
        <taxon>Pseudomonadati</taxon>
        <taxon>Pseudomonadota</taxon>
        <taxon>Gammaproteobacteria</taxon>
        <taxon>SAR86 cluster</taxon>
    </lineage>
</organism>
<name>A0A972VU62_9GAMM</name>
<evidence type="ECO:0000256" key="2">
    <source>
        <dbReference type="ARBA" id="ARBA00023002"/>
    </source>
</evidence>
<dbReference type="PRINTS" id="PR00080">
    <property type="entry name" value="SDRFAMILY"/>
</dbReference>
<feature type="domain" description="Ketoreductase" evidence="3">
    <location>
        <begin position="8"/>
        <end position="182"/>
    </location>
</feature>
<dbReference type="InterPro" id="IPR057326">
    <property type="entry name" value="KR_dom"/>
</dbReference>
<dbReference type="EMBL" id="JABMOJ010000024">
    <property type="protein sequence ID" value="NQV63833.1"/>
    <property type="molecule type" value="Genomic_DNA"/>
</dbReference>
<evidence type="ECO:0000256" key="1">
    <source>
        <dbReference type="ARBA" id="ARBA00006484"/>
    </source>
</evidence>